<keyword evidence="3" id="KW-1185">Reference proteome</keyword>
<evidence type="ECO:0000313" key="3">
    <source>
        <dbReference type="Proteomes" id="UP001295423"/>
    </source>
</evidence>
<comment type="caution">
    <text evidence="2">The sequence shown here is derived from an EMBL/GenBank/DDBJ whole genome shotgun (WGS) entry which is preliminary data.</text>
</comment>
<organism evidence="2 3">
    <name type="scientific">Cylindrotheca closterium</name>
    <dbReference type="NCBI Taxonomy" id="2856"/>
    <lineage>
        <taxon>Eukaryota</taxon>
        <taxon>Sar</taxon>
        <taxon>Stramenopiles</taxon>
        <taxon>Ochrophyta</taxon>
        <taxon>Bacillariophyta</taxon>
        <taxon>Bacillariophyceae</taxon>
        <taxon>Bacillariophycidae</taxon>
        <taxon>Bacillariales</taxon>
        <taxon>Bacillariaceae</taxon>
        <taxon>Cylindrotheca</taxon>
    </lineage>
</organism>
<feature type="chain" id="PRO_5042233897" evidence="1">
    <location>
        <begin position="23"/>
        <end position="219"/>
    </location>
</feature>
<keyword evidence="1" id="KW-0732">Signal</keyword>
<dbReference type="EMBL" id="CAKOGP040000113">
    <property type="protein sequence ID" value="CAJ1930580.1"/>
    <property type="molecule type" value="Genomic_DNA"/>
</dbReference>
<proteinExistence type="predicted"/>
<evidence type="ECO:0000313" key="2">
    <source>
        <dbReference type="EMBL" id="CAJ1930580.1"/>
    </source>
</evidence>
<sequence>MFRMFAIICAMVLLSVVSMTSAWMMPVHYNARIVLPSRIVTRLKAGPFFEEEFEMECPDEDECEIDWDKMPQAAEEVENSAPLLDDCDDEEGCEIDWDAMPDGQVEEAATEDSEQTSQMSTIDVEKEGSLDKGRMKLEMSWQIDECETDEDSCEDFCPECVGSGKMPCRICGGTGMVVFGNDVRACKNCKDGFEECSSCRGTGKIAPWVTTFLDQNKHP</sequence>
<reference evidence="2" key="1">
    <citation type="submission" date="2023-08" db="EMBL/GenBank/DDBJ databases">
        <authorList>
            <person name="Audoor S."/>
            <person name="Bilcke G."/>
        </authorList>
    </citation>
    <scope>NUCLEOTIDE SEQUENCE</scope>
</reference>
<accession>A0AAD2CFT1</accession>
<evidence type="ECO:0000256" key="1">
    <source>
        <dbReference type="SAM" id="SignalP"/>
    </source>
</evidence>
<protein>
    <submittedName>
        <fullName evidence="2">Uncharacterized protein</fullName>
    </submittedName>
</protein>
<dbReference type="Proteomes" id="UP001295423">
    <property type="component" value="Unassembled WGS sequence"/>
</dbReference>
<name>A0AAD2CFT1_9STRA</name>
<feature type="signal peptide" evidence="1">
    <location>
        <begin position="1"/>
        <end position="22"/>
    </location>
</feature>
<gene>
    <name evidence="2" type="ORF">CYCCA115_LOCUS1988</name>
</gene>
<dbReference type="AlphaFoldDB" id="A0AAD2CFT1"/>